<feature type="modified residue" description="4-aspartylphosphate" evidence="6">
    <location>
        <position position="628"/>
    </location>
</feature>
<feature type="domain" description="Response regulatory" evidence="8">
    <location>
        <begin position="577"/>
        <end position="695"/>
    </location>
</feature>
<dbReference type="CDD" id="cd16922">
    <property type="entry name" value="HATPase_EvgS-ArcB-TorS-like"/>
    <property type="match status" value="1"/>
</dbReference>
<dbReference type="SMART" id="SM00387">
    <property type="entry name" value="HATPase_c"/>
    <property type="match status" value="1"/>
</dbReference>
<accession>A0ABM8Z1Z7</accession>
<dbReference type="PANTHER" id="PTHR43047:SF72">
    <property type="entry name" value="OSMOSENSING HISTIDINE PROTEIN KINASE SLN1"/>
    <property type="match status" value="1"/>
</dbReference>
<evidence type="ECO:0000256" key="6">
    <source>
        <dbReference type="PROSITE-ProRule" id="PRU00169"/>
    </source>
</evidence>
<evidence type="ECO:0000259" key="9">
    <source>
        <dbReference type="PROSITE" id="PS50113"/>
    </source>
</evidence>
<dbReference type="CDD" id="cd00130">
    <property type="entry name" value="PAS"/>
    <property type="match status" value="1"/>
</dbReference>
<evidence type="ECO:0000313" key="10">
    <source>
        <dbReference type="EMBL" id="CAG9933920.1"/>
    </source>
</evidence>
<dbReference type="InterPro" id="IPR035965">
    <property type="entry name" value="PAS-like_dom_sf"/>
</dbReference>
<dbReference type="SUPFAM" id="SSF47384">
    <property type="entry name" value="Homodimeric domain of signal transducing histidine kinase"/>
    <property type="match status" value="1"/>
</dbReference>
<evidence type="ECO:0000256" key="5">
    <source>
        <dbReference type="ARBA" id="ARBA00022777"/>
    </source>
</evidence>
<dbReference type="SMART" id="SM00388">
    <property type="entry name" value="HisKA"/>
    <property type="match status" value="1"/>
</dbReference>
<keyword evidence="11" id="KW-1185">Reference proteome</keyword>
<evidence type="ECO:0000313" key="11">
    <source>
        <dbReference type="Proteomes" id="UP000839052"/>
    </source>
</evidence>
<organism evidence="10 11">
    <name type="scientific">Candidatus Nitrotoga arctica</name>
    <dbReference type="NCBI Taxonomy" id="453162"/>
    <lineage>
        <taxon>Bacteria</taxon>
        <taxon>Pseudomonadati</taxon>
        <taxon>Pseudomonadota</taxon>
        <taxon>Betaproteobacteria</taxon>
        <taxon>Nitrosomonadales</taxon>
        <taxon>Gallionellaceae</taxon>
        <taxon>Candidatus Nitrotoga</taxon>
    </lineage>
</organism>
<feature type="domain" description="Response regulatory" evidence="8">
    <location>
        <begin position="7"/>
        <end position="126"/>
    </location>
</feature>
<dbReference type="GO" id="GO:0004673">
    <property type="term" value="F:protein histidine kinase activity"/>
    <property type="evidence" value="ECO:0007669"/>
    <property type="project" value="UniProtKB-EC"/>
</dbReference>
<dbReference type="EMBL" id="OU912926">
    <property type="protein sequence ID" value="CAG9933920.1"/>
    <property type="molecule type" value="Genomic_DNA"/>
</dbReference>
<dbReference type="Pfam" id="PF08447">
    <property type="entry name" value="PAS_3"/>
    <property type="match status" value="1"/>
</dbReference>
<dbReference type="InterPro" id="IPR005467">
    <property type="entry name" value="His_kinase_dom"/>
</dbReference>
<dbReference type="SUPFAM" id="SSF55874">
    <property type="entry name" value="ATPase domain of HSP90 chaperone/DNA topoisomerase II/histidine kinase"/>
    <property type="match status" value="1"/>
</dbReference>
<dbReference type="InterPro" id="IPR013655">
    <property type="entry name" value="PAS_fold_3"/>
</dbReference>
<dbReference type="Pfam" id="PF02518">
    <property type="entry name" value="HATPase_c"/>
    <property type="match status" value="1"/>
</dbReference>
<dbReference type="PANTHER" id="PTHR43047">
    <property type="entry name" value="TWO-COMPONENT HISTIDINE PROTEIN KINASE"/>
    <property type="match status" value="1"/>
</dbReference>
<evidence type="ECO:0000259" key="7">
    <source>
        <dbReference type="PROSITE" id="PS50109"/>
    </source>
</evidence>
<dbReference type="InterPro" id="IPR036097">
    <property type="entry name" value="HisK_dim/P_sf"/>
</dbReference>
<dbReference type="InterPro" id="IPR001789">
    <property type="entry name" value="Sig_transdc_resp-reg_receiver"/>
</dbReference>
<dbReference type="SUPFAM" id="SSF52172">
    <property type="entry name" value="CheY-like"/>
    <property type="match status" value="2"/>
</dbReference>
<name>A0ABM8Z1Z7_9PROT</name>
<dbReference type="Pfam" id="PF00512">
    <property type="entry name" value="HisKA"/>
    <property type="match status" value="1"/>
</dbReference>
<dbReference type="PROSITE" id="PS50110">
    <property type="entry name" value="RESPONSE_REGULATORY"/>
    <property type="match status" value="2"/>
</dbReference>
<dbReference type="CDD" id="cd00082">
    <property type="entry name" value="HisKA"/>
    <property type="match status" value="1"/>
</dbReference>
<keyword evidence="4 10" id="KW-0808">Transferase</keyword>
<dbReference type="Pfam" id="PF00072">
    <property type="entry name" value="Response_reg"/>
    <property type="match status" value="2"/>
</dbReference>
<keyword evidence="5 10" id="KW-0418">Kinase</keyword>
<dbReference type="InterPro" id="IPR011006">
    <property type="entry name" value="CheY-like_superfamily"/>
</dbReference>
<feature type="modified residue" description="4-aspartylphosphate" evidence="6">
    <location>
        <position position="59"/>
    </location>
</feature>
<dbReference type="NCBIfam" id="TIGR00229">
    <property type="entry name" value="sensory_box"/>
    <property type="match status" value="1"/>
</dbReference>
<dbReference type="InterPro" id="IPR036890">
    <property type="entry name" value="HATPase_C_sf"/>
</dbReference>
<proteinExistence type="predicted"/>
<feature type="domain" description="PAC" evidence="9">
    <location>
        <begin position="224"/>
        <end position="276"/>
    </location>
</feature>
<evidence type="ECO:0000256" key="4">
    <source>
        <dbReference type="ARBA" id="ARBA00022679"/>
    </source>
</evidence>
<evidence type="ECO:0000256" key="2">
    <source>
        <dbReference type="ARBA" id="ARBA00012438"/>
    </source>
</evidence>
<dbReference type="InterPro" id="IPR001610">
    <property type="entry name" value="PAC"/>
</dbReference>
<dbReference type="InterPro" id="IPR004358">
    <property type="entry name" value="Sig_transdc_His_kin-like_C"/>
</dbReference>
<dbReference type="Gene3D" id="3.30.450.20">
    <property type="entry name" value="PAS domain"/>
    <property type="match status" value="1"/>
</dbReference>
<dbReference type="InterPro" id="IPR003661">
    <property type="entry name" value="HisK_dim/P_dom"/>
</dbReference>
<dbReference type="PROSITE" id="PS50109">
    <property type="entry name" value="HIS_KIN"/>
    <property type="match status" value="1"/>
</dbReference>
<dbReference type="Gene3D" id="1.10.287.130">
    <property type="match status" value="1"/>
</dbReference>
<dbReference type="InterPro" id="IPR000700">
    <property type="entry name" value="PAS-assoc_C"/>
</dbReference>
<dbReference type="Proteomes" id="UP000839052">
    <property type="component" value="Chromosome"/>
</dbReference>
<dbReference type="InterPro" id="IPR058245">
    <property type="entry name" value="NreC/VraR/RcsB-like_REC"/>
</dbReference>
<dbReference type="RefSeq" id="WP_239797628.1">
    <property type="nucleotide sequence ID" value="NZ_OU912926.1"/>
</dbReference>
<dbReference type="CDD" id="cd17535">
    <property type="entry name" value="REC_NarL-like"/>
    <property type="match status" value="1"/>
</dbReference>
<feature type="domain" description="Histidine kinase" evidence="7">
    <location>
        <begin position="333"/>
        <end position="551"/>
    </location>
</feature>
<gene>
    <name evidence="10" type="ORF">NTG6680_2671</name>
</gene>
<sequence>MKKSHIRILIVDDDMVDRLACRRALAQCPDYEYVLTEAETGREGLQFAHAQKPDCILLDYHMPDMNGLEFLTELADDIGEIPVPVMMLTGADSAAVAVEAMRRGARDYLVKDVDRQYLELLPTVIQRVVRERQMLTEKKLTEDKLLQAEAKYRNLVEQIPAITYIAALDEDNRVLYISPQIKVLDFSSEQWLETPGIHLTQIHPEDRTRVLNELTKSRANGTPLRCEYRLVSRDGTVFWFRDEASVVRDESGRSLFLQGILVDITDSKQIEAELRQHRWRLEELVAKRTNELAEANKHLRQDIVERKRVQAELINAHAAAEKANLTKSNFLSSMSHELRTPLNAILGFAQLIEIGSPTPTPTQMARLKEILHGGWYLLELINEILDLATIESGNLALNLESVSLAEVISESQAMIEPQAQQHGIQLIFPKFDSPLTVKADRTRLKQALINLLSNAIKYNREQGTVEVKCVTGTSEYVRISVQDTGEGLPPEKLTQLFQPFNRLGQENGPIEGTGIGLAVTKQVVELMGGSIGVDSTVGVGSVFWFELISATEPQLALEGCKSQELPAKTYAGTQQYTVLYFEDNPINSSLIQELIEENRPDIHLLIASNGNLGIELACIHLPDVILMDIALPDMNGIEAMEILLKDPLTAHIPIVALSADAMPHHILKGMEAGFFRYICKPFELNEFMFVIDEALKFRKSSLASTSKTKEIEV</sequence>
<dbReference type="InterPro" id="IPR000014">
    <property type="entry name" value="PAS"/>
</dbReference>
<dbReference type="SMART" id="SM00086">
    <property type="entry name" value="PAC"/>
    <property type="match status" value="1"/>
</dbReference>
<dbReference type="SUPFAM" id="SSF55785">
    <property type="entry name" value="PYP-like sensor domain (PAS domain)"/>
    <property type="match status" value="1"/>
</dbReference>
<dbReference type="EC" id="2.7.13.3" evidence="2"/>
<dbReference type="PROSITE" id="PS50113">
    <property type="entry name" value="PAC"/>
    <property type="match status" value="1"/>
</dbReference>
<protein>
    <recommendedName>
        <fullName evidence="2">histidine kinase</fullName>
        <ecNumber evidence="2">2.7.13.3</ecNumber>
    </recommendedName>
</protein>
<comment type="catalytic activity">
    <reaction evidence="1">
        <text>ATP + protein L-histidine = ADP + protein N-phospho-L-histidine.</text>
        <dbReference type="EC" id="2.7.13.3"/>
    </reaction>
</comment>
<dbReference type="Gene3D" id="3.30.565.10">
    <property type="entry name" value="Histidine kinase-like ATPase, C-terminal domain"/>
    <property type="match status" value="1"/>
</dbReference>
<reference evidence="10 11" key="1">
    <citation type="submission" date="2021-10" db="EMBL/GenBank/DDBJ databases">
        <authorList>
            <person name="Koch H."/>
        </authorList>
    </citation>
    <scope>NUCLEOTIDE SEQUENCE [LARGE SCALE GENOMIC DNA]</scope>
    <source>
        <strain evidence="10">6680</strain>
    </source>
</reference>
<evidence type="ECO:0000259" key="8">
    <source>
        <dbReference type="PROSITE" id="PS50110"/>
    </source>
</evidence>
<dbReference type="PRINTS" id="PR00344">
    <property type="entry name" value="BCTRLSENSOR"/>
</dbReference>
<dbReference type="SMART" id="SM00448">
    <property type="entry name" value="REC"/>
    <property type="match status" value="2"/>
</dbReference>
<evidence type="ECO:0000256" key="3">
    <source>
        <dbReference type="ARBA" id="ARBA00022553"/>
    </source>
</evidence>
<keyword evidence="3 6" id="KW-0597">Phosphoprotein</keyword>
<dbReference type="InterPro" id="IPR003594">
    <property type="entry name" value="HATPase_dom"/>
</dbReference>
<evidence type="ECO:0000256" key="1">
    <source>
        <dbReference type="ARBA" id="ARBA00000085"/>
    </source>
</evidence>
<dbReference type="Gene3D" id="3.40.50.2300">
    <property type="match status" value="2"/>
</dbReference>